<sequence length="506" mass="55288">MQKRPKTPRRTYIGILVALATSASADPYAGQVTTPQRGDDFFGIQERFNRYYTDSNYTPERIWHVSPAGTGNGSSGSPMSVDQAFSQVQAGEQILFHDGRYQGCWELDDSQSGTYDKPITIKAQSSGVSIDCCNSGRATCFNLEGANHVAIDGFILNGGHYGVRAVGLEYTAPGHQKGIAILNTTAGNQYKDPFFTGQSDWLVLDSNKGYGGGDGDGHGIYLSNGGDWAIVRNNELYNNSSSDFQINADPISTCEEDGIPYDDPRCHGSALEQQGQGISEFILVENNYFHNSDVGPNFTSVRNAVVRNNIIGPYTRHGTSFWQETDVPQLGSSDNRIEHNLFIGNNSRHVLQTVAYSDRNQIRNNILLGISVSGDTVKANPATVLVEVDQDTVSNNLFSGNVYIGGHFDGFSPARNEQQLNTFKSQWFNHFPPDGMGSPVVYRPGETAPFLDSAPLLPTTVLDMEGRPRSNPVTPGPWEHGGRLRAIVTPEQQAPRTGKDRLLPGR</sequence>
<evidence type="ECO:0008006" key="4">
    <source>
        <dbReference type="Google" id="ProtNLM"/>
    </source>
</evidence>
<organism evidence="2 3">
    <name type="scientific">Thiolapillus brandeum</name>
    <dbReference type="NCBI Taxonomy" id="1076588"/>
    <lineage>
        <taxon>Bacteria</taxon>
        <taxon>Pseudomonadati</taxon>
        <taxon>Pseudomonadota</taxon>
        <taxon>Gammaproteobacteria</taxon>
        <taxon>Chromatiales</taxon>
        <taxon>Sedimenticolaceae</taxon>
        <taxon>Thiolapillus</taxon>
    </lineage>
</organism>
<feature type="signal peptide" evidence="1">
    <location>
        <begin position="1"/>
        <end position="25"/>
    </location>
</feature>
<evidence type="ECO:0000313" key="3">
    <source>
        <dbReference type="Proteomes" id="UP000031631"/>
    </source>
</evidence>
<evidence type="ECO:0000256" key="1">
    <source>
        <dbReference type="SAM" id="SignalP"/>
    </source>
</evidence>
<gene>
    <name evidence="2" type="ORF">TBH_C0239</name>
</gene>
<dbReference type="SUPFAM" id="SSF51126">
    <property type="entry name" value="Pectin lyase-like"/>
    <property type="match status" value="1"/>
</dbReference>
<dbReference type="RefSeq" id="WP_041064567.1">
    <property type="nucleotide sequence ID" value="NZ_AP012273.1"/>
</dbReference>
<feature type="chain" id="PRO_5030960080" description="Right handed beta helix domain-containing protein" evidence="1">
    <location>
        <begin position="26"/>
        <end position="506"/>
    </location>
</feature>
<dbReference type="OrthoDB" id="9763537at2"/>
<evidence type="ECO:0000313" key="2">
    <source>
        <dbReference type="EMBL" id="BAO43185.1"/>
    </source>
</evidence>
<protein>
    <recommendedName>
        <fullName evidence="4">Right handed beta helix domain-containing protein</fullName>
    </recommendedName>
</protein>
<dbReference type="Gene3D" id="2.160.20.10">
    <property type="entry name" value="Single-stranded right-handed beta-helix, Pectin lyase-like"/>
    <property type="match status" value="1"/>
</dbReference>
<name>A0A7U6GGH6_9GAMM</name>
<dbReference type="KEGG" id="tbn:TBH_C0239"/>
<reference evidence="2 3" key="1">
    <citation type="journal article" date="2014" name="PLoS ONE">
        <title>Physiological and genomic features of a novel sulfur-oxidizing gammaproteobacterium belonging to a previously uncultivated symbiotic lineage isolated from a hydrothermal vent.</title>
        <authorList>
            <person name="Nunoura T."/>
            <person name="Takaki Y."/>
            <person name="Kazama H."/>
            <person name="Kakuta J."/>
            <person name="Shimamura S."/>
            <person name="Makita H."/>
            <person name="Hirai M."/>
            <person name="Miyazaki M."/>
            <person name="Takai K."/>
        </authorList>
    </citation>
    <scope>NUCLEOTIDE SEQUENCE [LARGE SCALE GENOMIC DNA]</scope>
    <source>
        <strain evidence="2 3">Hiromi1</strain>
    </source>
</reference>
<dbReference type="Proteomes" id="UP000031631">
    <property type="component" value="Chromosome"/>
</dbReference>
<dbReference type="InterPro" id="IPR011050">
    <property type="entry name" value="Pectin_lyase_fold/virulence"/>
</dbReference>
<keyword evidence="1" id="KW-0732">Signal</keyword>
<dbReference type="AlphaFoldDB" id="A0A7U6GGH6"/>
<dbReference type="EMBL" id="AP012273">
    <property type="protein sequence ID" value="BAO43185.1"/>
    <property type="molecule type" value="Genomic_DNA"/>
</dbReference>
<keyword evidence="3" id="KW-1185">Reference proteome</keyword>
<dbReference type="InterPro" id="IPR012334">
    <property type="entry name" value="Pectin_lyas_fold"/>
</dbReference>
<proteinExistence type="predicted"/>
<accession>A0A7U6GGH6</accession>